<protein>
    <submittedName>
        <fullName evidence="1">Uncharacterized protein</fullName>
    </submittedName>
</protein>
<evidence type="ECO:0000313" key="2">
    <source>
        <dbReference type="Proteomes" id="UP001497700"/>
    </source>
</evidence>
<dbReference type="EMBL" id="MU393435">
    <property type="protein sequence ID" value="KAI4868830.1"/>
    <property type="molecule type" value="Genomic_DNA"/>
</dbReference>
<evidence type="ECO:0000313" key="1">
    <source>
        <dbReference type="EMBL" id="KAI4868830.1"/>
    </source>
</evidence>
<name>A0ACB9ZCB3_9PEZI</name>
<keyword evidence="2" id="KW-1185">Reference proteome</keyword>
<gene>
    <name evidence="1" type="ORF">F4820DRAFT_89407</name>
</gene>
<accession>A0ACB9ZCB3</accession>
<sequence>MDSKKAVPVQVYLQVGELEFTTLRSTLPDGVVARSSAVGNRYFVDADPVLFEHVLQYLRSSSFPLFFHTPTQTFDLALYHALLGEARYFGLRRLAAWIERRGYLDAVRVTRTVSTVEDVGADELQRHLDGLDGRANVKVDISIGWGTRKVYVCPRGLAVHRGDPSRCGQACKKMRERDDGGVEFDDEPVASAVIITTQVKLRNE</sequence>
<organism evidence="1 2">
    <name type="scientific">Hypoxylon rubiginosum</name>
    <dbReference type="NCBI Taxonomy" id="110542"/>
    <lineage>
        <taxon>Eukaryota</taxon>
        <taxon>Fungi</taxon>
        <taxon>Dikarya</taxon>
        <taxon>Ascomycota</taxon>
        <taxon>Pezizomycotina</taxon>
        <taxon>Sordariomycetes</taxon>
        <taxon>Xylariomycetidae</taxon>
        <taxon>Xylariales</taxon>
        <taxon>Hypoxylaceae</taxon>
        <taxon>Hypoxylon</taxon>
    </lineage>
</organism>
<proteinExistence type="predicted"/>
<dbReference type="Proteomes" id="UP001497700">
    <property type="component" value="Unassembled WGS sequence"/>
</dbReference>
<comment type="caution">
    <text evidence="1">The sequence shown here is derived from an EMBL/GenBank/DDBJ whole genome shotgun (WGS) entry which is preliminary data.</text>
</comment>
<reference evidence="1 2" key="1">
    <citation type="journal article" date="2022" name="New Phytol.">
        <title>Ecological generalism drives hyperdiversity of secondary metabolite gene clusters in xylarialean endophytes.</title>
        <authorList>
            <person name="Franco M.E.E."/>
            <person name="Wisecaver J.H."/>
            <person name="Arnold A.E."/>
            <person name="Ju Y.M."/>
            <person name="Slot J.C."/>
            <person name="Ahrendt S."/>
            <person name="Moore L.P."/>
            <person name="Eastman K.E."/>
            <person name="Scott K."/>
            <person name="Konkel Z."/>
            <person name="Mondo S.J."/>
            <person name="Kuo A."/>
            <person name="Hayes R.D."/>
            <person name="Haridas S."/>
            <person name="Andreopoulos B."/>
            <person name="Riley R."/>
            <person name="LaButti K."/>
            <person name="Pangilinan J."/>
            <person name="Lipzen A."/>
            <person name="Amirebrahimi M."/>
            <person name="Yan J."/>
            <person name="Adam C."/>
            <person name="Keymanesh K."/>
            <person name="Ng V."/>
            <person name="Louie K."/>
            <person name="Northen T."/>
            <person name="Drula E."/>
            <person name="Henrissat B."/>
            <person name="Hsieh H.M."/>
            <person name="Youens-Clark K."/>
            <person name="Lutzoni F."/>
            <person name="Miadlikowska J."/>
            <person name="Eastwood D.C."/>
            <person name="Hamelin R.C."/>
            <person name="Grigoriev I.V."/>
            <person name="U'Ren J.M."/>
        </authorList>
    </citation>
    <scope>NUCLEOTIDE SEQUENCE [LARGE SCALE GENOMIC DNA]</scope>
    <source>
        <strain evidence="1 2">CBS 119005</strain>
    </source>
</reference>